<dbReference type="EMBL" id="ML978067">
    <property type="protein sequence ID" value="KAF2019928.1"/>
    <property type="molecule type" value="Genomic_DNA"/>
</dbReference>
<sequence length="135" mass="14904">MSRFSGVQRFDPSPLSGPSSRSVPNSSAPVASRATHLGIGLGGKGLGKTGLRRHQKIQRDTIRGVTNGDIRRLARRGGVKRISKIVYDDIRHELKSYLQRLLKDVVAMVEHGGRKTVSVQDVVFCLNRIGRTIYL</sequence>
<dbReference type="SMART" id="SM00417">
    <property type="entry name" value="H4"/>
    <property type="match status" value="1"/>
</dbReference>
<proteinExistence type="inferred from homology"/>
<evidence type="ECO:0000256" key="8">
    <source>
        <dbReference type="RuleBase" id="RU000528"/>
    </source>
</evidence>
<feature type="compositionally biased region" description="Gly residues" evidence="9">
    <location>
        <begin position="39"/>
        <end position="48"/>
    </location>
</feature>
<comment type="function">
    <text evidence="8">Core component of nucleosome. Nucleosomes wrap and compact DNA into chromatin, limiting DNA accessibility to the cellular machineries which require DNA as a template. Histones thereby play a central role in transcription regulation, DNA repair, DNA replication and chromosomal stability. DNA accessibility is regulated via a complex set of post-translational modifications of histones, also called histone code, and nucleosome remodeling.</text>
</comment>
<dbReference type="SUPFAM" id="SSF47113">
    <property type="entry name" value="Histone-fold"/>
    <property type="match status" value="1"/>
</dbReference>
<evidence type="ECO:0000256" key="2">
    <source>
        <dbReference type="ARBA" id="ARBA00004286"/>
    </source>
</evidence>
<evidence type="ECO:0000256" key="5">
    <source>
        <dbReference type="ARBA" id="ARBA00023125"/>
    </source>
</evidence>
<evidence type="ECO:0000256" key="7">
    <source>
        <dbReference type="ARBA" id="ARBA00023269"/>
    </source>
</evidence>
<dbReference type="GO" id="GO:0000786">
    <property type="term" value="C:nucleosome"/>
    <property type="evidence" value="ECO:0007669"/>
    <property type="project" value="UniProtKB-KW"/>
</dbReference>
<dbReference type="GeneID" id="54284636"/>
<evidence type="ECO:0000256" key="4">
    <source>
        <dbReference type="ARBA" id="ARBA00022454"/>
    </source>
</evidence>
<dbReference type="GO" id="GO:0030527">
    <property type="term" value="F:structural constituent of chromatin"/>
    <property type="evidence" value="ECO:0007669"/>
    <property type="project" value="InterPro"/>
</dbReference>
<dbReference type="GO" id="GO:0005634">
    <property type="term" value="C:nucleus"/>
    <property type="evidence" value="ECO:0007669"/>
    <property type="project" value="UniProtKB-SubCell"/>
</dbReference>
<dbReference type="InterPro" id="IPR009072">
    <property type="entry name" value="Histone-fold"/>
</dbReference>
<feature type="compositionally biased region" description="Low complexity" evidence="9">
    <location>
        <begin position="16"/>
        <end position="38"/>
    </location>
</feature>
<dbReference type="Proteomes" id="UP000799778">
    <property type="component" value="Unassembled WGS sequence"/>
</dbReference>
<keyword evidence="4 8" id="KW-0158">Chromosome</keyword>
<dbReference type="InterPro" id="IPR001951">
    <property type="entry name" value="Histone_H4"/>
</dbReference>
<evidence type="ECO:0000256" key="1">
    <source>
        <dbReference type="ARBA" id="ARBA00004123"/>
    </source>
</evidence>
<dbReference type="PRINTS" id="PR00623">
    <property type="entry name" value="HISTONEH4"/>
</dbReference>
<feature type="region of interest" description="Disordered" evidence="9">
    <location>
        <begin position="1"/>
        <end position="55"/>
    </location>
</feature>
<reference evidence="10" key="1">
    <citation type="journal article" date="2020" name="Stud. Mycol.">
        <title>101 Dothideomycetes genomes: a test case for predicting lifestyles and emergence of pathogens.</title>
        <authorList>
            <person name="Haridas S."/>
            <person name="Albert R."/>
            <person name="Binder M."/>
            <person name="Bloem J."/>
            <person name="Labutti K."/>
            <person name="Salamov A."/>
            <person name="Andreopoulos B."/>
            <person name="Baker S."/>
            <person name="Barry K."/>
            <person name="Bills G."/>
            <person name="Bluhm B."/>
            <person name="Cannon C."/>
            <person name="Castanera R."/>
            <person name="Culley D."/>
            <person name="Daum C."/>
            <person name="Ezra D."/>
            <person name="Gonzalez J."/>
            <person name="Henrissat B."/>
            <person name="Kuo A."/>
            <person name="Liang C."/>
            <person name="Lipzen A."/>
            <person name="Lutzoni F."/>
            <person name="Magnuson J."/>
            <person name="Mondo S."/>
            <person name="Nolan M."/>
            <person name="Ohm R."/>
            <person name="Pangilinan J."/>
            <person name="Park H.-J."/>
            <person name="Ramirez L."/>
            <person name="Alfaro M."/>
            <person name="Sun H."/>
            <person name="Tritt A."/>
            <person name="Yoshinaga Y."/>
            <person name="Zwiers L.-H."/>
            <person name="Turgeon B."/>
            <person name="Goodwin S."/>
            <person name="Spatafora J."/>
            <person name="Crous P."/>
            <person name="Grigoriev I."/>
        </authorList>
    </citation>
    <scope>NUCLEOTIDE SEQUENCE</scope>
    <source>
        <strain evidence="10">CBS 175.79</strain>
    </source>
</reference>
<comment type="subunit">
    <text evidence="8">The nucleosome is a histone octamer containing two molecules each of H2A, H2B, H3 and H4 assembled in one H3-H4 heterotetramer and two H2A-H2B heterodimers. The octamer wraps approximately 147 bp of DNA.</text>
</comment>
<dbReference type="PANTHER" id="PTHR10484">
    <property type="entry name" value="HISTONE H4"/>
    <property type="match status" value="1"/>
</dbReference>
<evidence type="ECO:0000256" key="6">
    <source>
        <dbReference type="ARBA" id="ARBA00023242"/>
    </source>
</evidence>
<keyword evidence="6 8" id="KW-0539">Nucleus</keyword>
<name>A0A6A5Y399_9PLEO</name>
<dbReference type="AlphaFoldDB" id="A0A6A5Y399"/>
<dbReference type="CDD" id="cd22912">
    <property type="entry name" value="HFD_H4"/>
    <property type="match status" value="1"/>
</dbReference>
<evidence type="ECO:0000313" key="11">
    <source>
        <dbReference type="Proteomes" id="UP000799778"/>
    </source>
</evidence>
<keyword evidence="11" id="KW-1185">Reference proteome</keyword>
<keyword evidence="5 8" id="KW-0238">DNA-binding</keyword>
<protein>
    <recommendedName>
        <fullName evidence="8">Histone H4</fullName>
    </recommendedName>
</protein>
<accession>A0A6A5Y399</accession>
<keyword evidence="7 8" id="KW-0544">Nucleosome core</keyword>
<dbReference type="GO" id="GO:0046982">
    <property type="term" value="F:protein heterodimerization activity"/>
    <property type="evidence" value="ECO:0007669"/>
    <property type="project" value="InterPro"/>
</dbReference>
<dbReference type="GO" id="GO:0003677">
    <property type="term" value="F:DNA binding"/>
    <property type="evidence" value="ECO:0007669"/>
    <property type="project" value="UniProtKB-KW"/>
</dbReference>
<comment type="similarity">
    <text evidence="3 8">Belongs to the histone H4 family.</text>
</comment>
<evidence type="ECO:0000313" key="10">
    <source>
        <dbReference type="EMBL" id="KAF2019928.1"/>
    </source>
</evidence>
<dbReference type="OrthoDB" id="3919494at2759"/>
<evidence type="ECO:0000256" key="9">
    <source>
        <dbReference type="SAM" id="MobiDB-lite"/>
    </source>
</evidence>
<dbReference type="RefSeq" id="XP_033388267.1">
    <property type="nucleotide sequence ID" value="XM_033527239.1"/>
</dbReference>
<organism evidence="10 11">
    <name type="scientific">Aaosphaeria arxii CBS 175.79</name>
    <dbReference type="NCBI Taxonomy" id="1450172"/>
    <lineage>
        <taxon>Eukaryota</taxon>
        <taxon>Fungi</taxon>
        <taxon>Dikarya</taxon>
        <taxon>Ascomycota</taxon>
        <taxon>Pezizomycotina</taxon>
        <taxon>Dothideomycetes</taxon>
        <taxon>Pleosporomycetidae</taxon>
        <taxon>Pleosporales</taxon>
        <taxon>Pleosporales incertae sedis</taxon>
        <taxon>Aaosphaeria</taxon>
    </lineage>
</organism>
<comment type="subcellular location">
    <subcellularLocation>
        <location evidence="2">Chromosome</location>
    </subcellularLocation>
    <subcellularLocation>
        <location evidence="1">Nucleus</location>
    </subcellularLocation>
</comment>
<evidence type="ECO:0000256" key="3">
    <source>
        <dbReference type="ARBA" id="ARBA00006564"/>
    </source>
</evidence>
<gene>
    <name evidence="10" type="ORF">BU24DRAFT_419529</name>
</gene>
<dbReference type="Gene3D" id="1.10.20.10">
    <property type="entry name" value="Histone, subunit A"/>
    <property type="match status" value="1"/>
</dbReference>